<keyword evidence="11" id="KW-0472">Membrane</keyword>
<evidence type="ECO:0000256" key="10">
    <source>
        <dbReference type="ARBA" id="ARBA00023160"/>
    </source>
</evidence>
<comment type="cofactor">
    <cofactor evidence="1">
        <name>Fe cation</name>
        <dbReference type="ChEBI" id="CHEBI:24875"/>
    </cofactor>
</comment>
<dbReference type="InterPro" id="IPR036400">
    <property type="entry name" value="Cyt_B5-like_heme/steroid_sf"/>
</dbReference>
<dbReference type="GO" id="GO:0006633">
    <property type="term" value="P:fatty acid biosynthetic process"/>
    <property type="evidence" value="ECO:0007669"/>
    <property type="project" value="UniProtKB-KW"/>
</dbReference>
<evidence type="ECO:0000256" key="1">
    <source>
        <dbReference type="ARBA" id="ARBA00001962"/>
    </source>
</evidence>
<dbReference type="CDD" id="cd03506">
    <property type="entry name" value="Delta6-FADS-like"/>
    <property type="match status" value="1"/>
</dbReference>
<dbReference type="PANTHER" id="PTHR19353:SF37">
    <property type="entry name" value="DELTA(5) FATTY ACID DESATURASE A"/>
    <property type="match status" value="1"/>
</dbReference>
<keyword evidence="10" id="KW-0275">Fatty acid biosynthesis</keyword>
<evidence type="ECO:0000256" key="11">
    <source>
        <dbReference type="SAM" id="Phobius"/>
    </source>
</evidence>
<dbReference type="PROSITE" id="PS50255">
    <property type="entry name" value="CYTOCHROME_B5_2"/>
    <property type="match status" value="1"/>
</dbReference>
<evidence type="ECO:0000256" key="3">
    <source>
        <dbReference type="ARBA" id="ARBA00022516"/>
    </source>
</evidence>
<comment type="caution">
    <text evidence="13">The sequence shown here is derived from an EMBL/GenBank/DDBJ whole genome shotgun (WGS) entry which is preliminary data.</text>
</comment>
<dbReference type="SMART" id="SM01117">
    <property type="entry name" value="Cyt-b5"/>
    <property type="match status" value="1"/>
</dbReference>
<organism evidence="13 14">
    <name type="scientific">Dictyostelium firmibasis</name>
    <dbReference type="NCBI Taxonomy" id="79012"/>
    <lineage>
        <taxon>Eukaryota</taxon>
        <taxon>Amoebozoa</taxon>
        <taxon>Evosea</taxon>
        <taxon>Eumycetozoa</taxon>
        <taxon>Dictyostelia</taxon>
        <taxon>Dictyosteliales</taxon>
        <taxon>Dictyosteliaceae</taxon>
        <taxon>Dictyostelium</taxon>
    </lineage>
</organism>
<keyword evidence="11" id="KW-0812">Transmembrane</keyword>
<comment type="similarity">
    <text evidence="2">Belongs to the fatty acid desaturase type 1 family.</text>
</comment>
<proteinExistence type="inferred from homology"/>
<evidence type="ECO:0000256" key="9">
    <source>
        <dbReference type="ARBA" id="ARBA00023098"/>
    </source>
</evidence>
<evidence type="ECO:0000256" key="6">
    <source>
        <dbReference type="ARBA" id="ARBA00022832"/>
    </source>
</evidence>
<name>A0AAN7YUM3_9MYCE</name>
<reference evidence="13 14" key="1">
    <citation type="submission" date="2023-11" db="EMBL/GenBank/DDBJ databases">
        <title>Dfirmibasis_genome.</title>
        <authorList>
            <person name="Edelbroek B."/>
            <person name="Kjellin J."/>
            <person name="Jerlstrom-Hultqvist J."/>
            <person name="Soderbom F."/>
        </authorList>
    </citation>
    <scope>NUCLEOTIDE SEQUENCE [LARGE SCALE GENOMIC DNA]</scope>
    <source>
        <strain evidence="13 14">TNS-C-14</strain>
    </source>
</reference>
<dbReference type="GO" id="GO:0046872">
    <property type="term" value="F:metal ion binding"/>
    <property type="evidence" value="ECO:0007669"/>
    <property type="project" value="UniProtKB-KW"/>
</dbReference>
<keyword evidence="6" id="KW-0276">Fatty acid metabolism</keyword>
<evidence type="ECO:0000313" key="13">
    <source>
        <dbReference type="EMBL" id="KAK5580771.1"/>
    </source>
</evidence>
<dbReference type="PRINTS" id="PR00363">
    <property type="entry name" value="CYTOCHROMEB5"/>
</dbReference>
<keyword evidence="3" id="KW-0444">Lipid biosynthesis</keyword>
<dbReference type="Pfam" id="PF00173">
    <property type="entry name" value="Cyt-b5"/>
    <property type="match status" value="1"/>
</dbReference>
<dbReference type="Proteomes" id="UP001344447">
    <property type="component" value="Unassembled WGS sequence"/>
</dbReference>
<dbReference type="PIRSF" id="PIRSF015921">
    <property type="entry name" value="FA_sphinglp_des"/>
    <property type="match status" value="1"/>
</dbReference>
<dbReference type="InterPro" id="IPR005804">
    <property type="entry name" value="FA_desaturase_dom"/>
</dbReference>
<dbReference type="EMBL" id="JAVFKY010000002">
    <property type="protein sequence ID" value="KAK5580771.1"/>
    <property type="molecule type" value="Genomic_DNA"/>
</dbReference>
<keyword evidence="7" id="KW-0249">Electron transport</keyword>
<feature type="transmembrane region" description="Helical" evidence="11">
    <location>
        <begin position="122"/>
        <end position="140"/>
    </location>
</feature>
<gene>
    <name evidence="13" type="ORF">RB653_000795</name>
</gene>
<dbReference type="GO" id="GO:0016020">
    <property type="term" value="C:membrane"/>
    <property type="evidence" value="ECO:0007669"/>
    <property type="project" value="TreeGrafter"/>
</dbReference>
<dbReference type="SUPFAM" id="SSF55856">
    <property type="entry name" value="Cytochrome b5-like heme/steroid binding domain"/>
    <property type="match status" value="1"/>
</dbReference>
<keyword evidence="4" id="KW-0349">Heme</keyword>
<evidence type="ECO:0000256" key="4">
    <source>
        <dbReference type="ARBA" id="ARBA00022617"/>
    </source>
</evidence>
<evidence type="ECO:0000256" key="8">
    <source>
        <dbReference type="ARBA" id="ARBA00023004"/>
    </source>
</evidence>
<keyword evidence="7" id="KW-0813">Transport</keyword>
<evidence type="ECO:0000256" key="2">
    <source>
        <dbReference type="ARBA" id="ARBA00009295"/>
    </source>
</evidence>
<keyword evidence="8" id="KW-0408">Iron</keyword>
<accession>A0AAN7YUM3</accession>
<dbReference type="AlphaFoldDB" id="A0AAN7YUM3"/>
<dbReference type="InterPro" id="IPR001199">
    <property type="entry name" value="Cyt_B5-like_heme/steroid-bd"/>
</dbReference>
<keyword evidence="14" id="KW-1185">Reference proteome</keyword>
<feature type="domain" description="Cytochrome b5 heme-binding" evidence="12">
    <location>
        <begin position="7"/>
        <end position="84"/>
    </location>
</feature>
<dbReference type="FunFam" id="3.10.120.10:FF:000007">
    <property type="entry name" value="Sulfite oxidase, mitochondrial"/>
    <property type="match status" value="1"/>
</dbReference>
<sequence length="458" mass="53407">MSKVITGKQYSWSEVAKHNTENDCWVAVDGKVYDITKWVPQHPGGKEVLLLAAGRDVTNLFESYHPMTDKPSSLLKNYEIGYISSYEHPKYVQKSDFYKTLRDRVRKHFKATDQDPQMAVSIFSRLALVYLLVFVSYYLAHYTSKNFYVNCFFAVVYALCNSLFSMHMMHDSCHAAISHYPGVWKWMGASFDFVTGASFFSWCHQHVIGHHLYTNIRNADPDLGQGEVDFRIVTPYQVRSWYHKYQHIYAPILYSVYTLKYRTQDWEAFVKDGKNGAIRVSVATNFDKAAYVVGKLSFIFFRFILPLRYHNFSDLICYFLIAELIFGWYLTINFQVSHVAEDLKFYATPERPDEPTQINEDWAILQIKTTQDYGHGSLLCTWFSGSLNHQVVHHLFPSIAQDFYPQIVPILKEVCKEYNITYHIKPNFTEAIMSHINYLYKMGNDPDYVQKPLASKDD</sequence>
<protein>
    <recommendedName>
        <fullName evidence="12">Cytochrome b5 heme-binding domain-containing protein</fullName>
    </recommendedName>
</protein>
<evidence type="ECO:0000313" key="14">
    <source>
        <dbReference type="Proteomes" id="UP001344447"/>
    </source>
</evidence>
<feature type="transmembrane region" description="Helical" evidence="11">
    <location>
        <begin position="146"/>
        <end position="164"/>
    </location>
</feature>
<keyword evidence="5" id="KW-0479">Metal-binding</keyword>
<evidence type="ECO:0000256" key="7">
    <source>
        <dbReference type="ARBA" id="ARBA00022982"/>
    </source>
</evidence>
<evidence type="ECO:0000259" key="12">
    <source>
        <dbReference type="PROSITE" id="PS50255"/>
    </source>
</evidence>
<dbReference type="InterPro" id="IPR012171">
    <property type="entry name" value="Fatty_acid_desaturase"/>
</dbReference>
<dbReference type="GO" id="GO:0016717">
    <property type="term" value="F:oxidoreductase activity, acting on paired donors, with oxidation of a pair of donors resulting in the reduction of molecular oxygen to two molecules of water"/>
    <property type="evidence" value="ECO:0007669"/>
    <property type="project" value="TreeGrafter"/>
</dbReference>
<dbReference type="Pfam" id="PF00487">
    <property type="entry name" value="FA_desaturase"/>
    <property type="match status" value="1"/>
</dbReference>
<evidence type="ECO:0000256" key="5">
    <source>
        <dbReference type="ARBA" id="ARBA00022723"/>
    </source>
</evidence>
<dbReference type="Gene3D" id="3.10.120.10">
    <property type="entry name" value="Cytochrome b5-like heme/steroid binding domain"/>
    <property type="match status" value="1"/>
</dbReference>
<dbReference type="PANTHER" id="PTHR19353">
    <property type="entry name" value="FATTY ACID DESATURASE 2"/>
    <property type="match status" value="1"/>
</dbReference>
<keyword evidence="11" id="KW-1133">Transmembrane helix</keyword>
<keyword evidence="9" id="KW-0443">Lipid metabolism</keyword>